<dbReference type="SUPFAM" id="SSF55785">
    <property type="entry name" value="PYP-like sensor domain (PAS domain)"/>
    <property type="match status" value="1"/>
</dbReference>
<keyword evidence="3" id="KW-1185">Reference proteome</keyword>
<dbReference type="InterPro" id="IPR035965">
    <property type="entry name" value="PAS-like_dom_sf"/>
</dbReference>
<gene>
    <name evidence="2" type="ORF">QP029_06330</name>
</gene>
<dbReference type="EMBL" id="CP126970">
    <property type="protein sequence ID" value="WIM71388.1"/>
    <property type="molecule type" value="Genomic_DNA"/>
</dbReference>
<dbReference type="Gene3D" id="3.30.450.20">
    <property type="entry name" value="PAS domain"/>
    <property type="match status" value="1"/>
</dbReference>
<evidence type="ECO:0000313" key="2">
    <source>
        <dbReference type="EMBL" id="WIM71388.1"/>
    </source>
</evidence>
<sequence length="443" mass="48631">MSTTPQITRFVTEFDHHEVGVDDLFFSTTDDKGVITASNEVFERLSRYSRDELLDAPHNLIRHPDMPGGVFRAMWDTLAAGEPFVGYVRNLGKGDSSYDVLATVTPLPDGGYLSVRTRPVTEIFGTAAEIYVQMNDLEHWVVNTEGKNRRQAAEVGAQRLGEELDARGISDYGELMRVILPAEVAEREKQSRIDVAALAAAGPTSAAAVDVHRALDQFMASQESISRAIAALQKASGQLAEETATTARVAEEMDALDITGPEATLLLAPLQVWARMHGIVTEHIAELEELLATLQPVSEQSRFYIALARLHSLMTSLFAADEADRSESIRMLVQALEAGLTRMSDLVAQHQRVSRRVAVKSSSVVNLLEVPREMIDSWLTDTQASELAAGTEGLVEQARAAIEKADESMRQLRDLGQALGDQTTLEFDQLRDAVFALSQQVRT</sequence>
<evidence type="ECO:0000259" key="1">
    <source>
        <dbReference type="Pfam" id="PF08447"/>
    </source>
</evidence>
<dbReference type="InterPro" id="IPR000014">
    <property type="entry name" value="PAS"/>
</dbReference>
<dbReference type="RefSeq" id="WP_284875958.1">
    <property type="nucleotide sequence ID" value="NZ_CP126970.1"/>
</dbReference>
<proteinExistence type="predicted"/>
<organism evidence="2 3">
    <name type="scientific">Corynebacterium suedekumii</name>
    <dbReference type="NCBI Taxonomy" id="3049801"/>
    <lineage>
        <taxon>Bacteria</taxon>
        <taxon>Bacillati</taxon>
        <taxon>Actinomycetota</taxon>
        <taxon>Actinomycetes</taxon>
        <taxon>Mycobacteriales</taxon>
        <taxon>Corynebacteriaceae</taxon>
        <taxon>Corynebacterium</taxon>
    </lineage>
</organism>
<dbReference type="CDD" id="cd00130">
    <property type="entry name" value="PAS"/>
    <property type="match status" value="1"/>
</dbReference>
<dbReference type="InterPro" id="IPR013655">
    <property type="entry name" value="PAS_fold_3"/>
</dbReference>
<dbReference type="Pfam" id="PF08447">
    <property type="entry name" value="PAS_3"/>
    <property type="match status" value="1"/>
</dbReference>
<dbReference type="Proteomes" id="UP001238805">
    <property type="component" value="Chromosome"/>
</dbReference>
<accession>A0ABY8VTB7</accession>
<protein>
    <submittedName>
        <fullName evidence="2">PAS domain-containing protein</fullName>
    </submittedName>
</protein>
<feature type="domain" description="PAS fold-3" evidence="1">
    <location>
        <begin position="38"/>
        <end position="108"/>
    </location>
</feature>
<name>A0ABY8VTB7_9CORY</name>
<evidence type="ECO:0000313" key="3">
    <source>
        <dbReference type="Proteomes" id="UP001238805"/>
    </source>
</evidence>
<reference evidence="2 3" key="1">
    <citation type="submission" date="2023-05" db="EMBL/GenBank/DDBJ databases">
        <title>Corynebacterium suedekumii sp. nov. and Corynebacterium breve sp. nov. isolated from raw cow's milk.</title>
        <authorList>
            <person name="Baer M.K."/>
            <person name="Mehl L."/>
            <person name="Hellmuth R."/>
            <person name="Marke G."/>
            <person name="Lipski A."/>
        </authorList>
    </citation>
    <scope>NUCLEOTIDE SEQUENCE [LARGE SCALE GENOMIC DNA]</scope>
    <source>
        <strain evidence="2 3">LM112</strain>
    </source>
</reference>